<protein>
    <submittedName>
        <fullName evidence="1">Uncharacterized protein</fullName>
    </submittedName>
</protein>
<reference evidence="1" key="2">
    <citation type="journal article" date="2015" name="Fish Shellfish Immunol.">
        <title>Early steps in the European eel (Anguilla anguilla)-Vibrio vulnificus interaction in the gills: Role of the RtxA13 toxin.</title>
        <authorList>
            <person name="Callol A."/>
            <person name="Pajuelo D."/>
            <person name="Ebbesson L."/>
            <person name="Teles M."/>
            <person name="MacKenzie S."/>
            <person name="Amaro C."/>
        </authorList>
    </citation>
    <scope>NUCLEOTIDE SEQUENCE</scope>
</reference>
<dbReference type="AlphaFoldDB" id="A0A0E9X0X9"/>
<organism evidence="1">
    <name type="scientific">Anguilla anguilla</name>
    <name type="common">European freshwater eel</name>
    <name type="synonym">Muraena anguilla</name>
    <dbReference type="NCBI Taxonomy" id="7936"/>
    <lineage>
        <taxon>Eukaryota</taxon>
        <taxon>Metazoa</taxon>
        <taxon>Chordata</taxon>
        <taxon>Craniata</taxon>
        <taxon>Vertebrata</taxon>
        <taxon>Euteleostomi</taxon>
        <taxon>Actinopterygii</taxon>
        <taxon>Neopterygii</taxon>
        <taxon>Teleostei</taxon>
        <taxon>Anguilliformes</taxon>
        <taxon>Anguillidae</taxon>
        <taxon>Anguilla</taxon>
    </lineage>
</organism>
<proteinExistence type="predicted"/>
<accession>A0A0E9X0X9</accession>
<dbReference type="EMBL" id="GBXM01012200">
    <property type="protein sequence ID" value="JAH96377.1"/>
    <property type="molecule type" value="Transcribed_RNA"/>
</dbReference>
<sequence>MRQCYKNSLSNTNLAELQNFKHQKHRMFIFYKNTTMEEQDVVEEKISKLFFSFSFSDNILKQKKKKICKMCFPESV</sequence>
<evidence type="ECO:0000313" key="1">
    <source>
        <dbReference type="EMBL" id="JAH96377.1"/>
    </source>
</evidence>
<name>A0A0E9X0X9_ANGAN</name>
<reference evidence="1" key="1">
    <citation type="submission" date="2014-11" db="EMBL/GenBank/DDBJ databases">
        <authorList>
            <person name="Amaro Gonzalez C."/>
        </authorList>
    </citation>
    <scope>NUCLEOTIDE SEQUENCE</scope>
</reference>